<evidence type="ECO:0000256" key="1">
    <source>
        <dbReference type="SAM" id="MobiDB-lite"/>
    </source>
</evidence>
<organism evidence="2 3">
    <name type="scientific">Roseococcus pinisoli</name>
    <dbReference type="NCBI Taxonomy" id="2835040"/>
    <lineage>
        <taxon>Bacteria</taxon>
        <taxon>Pseudomonadati</taxon>
        <taxon>Pseudomonadota</taxon>
        <taxon>Alphaproteobacteria</taxon>
        <taxon>Acetobacterales</taxon>
        <taxon>Roseomonadaceae</taxon>
        <taxon>Roseococcus</taxon>
    </lineage>
</organism>
<feature type="region of interest" description="Disordered" evidence="1">
    <location>
        <begin position="83"/>
        <end position="106"/>
    </location>
</feature>
<proteinExistence type="predicted"/>
<evidence type="ECO:0000313" key="3">
    <source>
        <dbReference type="Proteomes" id="UP000766336"/>
    </source>
</evidence>
<comment type="caution">
    <text evidence="2">The sequence shown here is derived from an EMBL/GenBank/DDBJ whole genome shotgun (WGS) entry which is preliminary data.</text>
</comment>
<evidence type="ECO:0000313" key="2">
    <source>
        <dbReference type="EMBL" id="MBS7810296.1"/>
    </source>
</evidence>
<protein>
    <submittedName>
        <fullName evidence="2">Uncharacterized protein</fullName>
    </submittedName>
</protein>
<keyword evidence="3" id="KW-1185">Reference proteome</keyword>
<dbReference type="Proteomes" id="UP000766336">
    <property type="component" value="Unassembled WGS sequence"/>
</dbReference>
<sequence>MTDHYILRFYFAEPGDLGVPDVYWSGGIFGARSWARSRLEHLGANGRGSHELGPLQCSIWTGGGQEVCVAELISTDGPVAGRWRAPGHLAPSPHSPEQAEEGALLG</sequence>
<gene>
    <name evidence="2" type="ORF">KHU32_05060</name>
</gene>
<dbReference type="EMBL" id="JAHCDA010000001">
    <property type="protein sequence ID" value="MBS7810296.1"/>
    <property type="molecule type" value="Genomic_DNA"/>
</dbReference>
<name>A0ABS5QAN6_9PROT</name>
<accession>A0ABS5QAN6</accession>
<reference evidence="2 3" key="1">
    <citation type="submission" date="2021-05" db="EMBL/GenBank/DDBJ databases">
        <title>Roseococcus sp. XZZS9, whole genome shotgun sequencing project.</title>
        <authorList>
            <person name="Zhao G."/>
            <person name="Shen L."/>
        </authorList>
    </citation>
    <scope>NUCLEOTIDE SEQUENCE [LARGE SCALE GENOMIC DNA]</scope>
    <source>
        <strain evidence="2 3">XZZS9</strain>
    </source>
</reference>
<dbReference type="RefSeq" id="WP_213668924.1">
    <property type="nucleotide sequence ID" value="NZ_JAHCDA010000001.1"/>
</dbReference>